<accession>A0A1I3SPD4</accession>
<dbReference type="InterPro" id="IPR050417">
    <property type="entry name" value="Sugar_Epim/Isomerase"/>
</dbReference>
<dbReference type="Gene3D" id="3.20.20.150">
    <property type="entry name" value="Divalent-metal-dependent TIM barrel enzymes"/>
    <property type="match status" value="1"/>
</dbReference>
<keyword evidence="4" id="KW-1185">Reference proteome</keyword>
<dbReference type="Pfam" id="PF01261">
    <property type="entry name" value="AP_endonuc_2"/>
    <property type="match status" value="1"/>
</dbReference>
<organism evidence="3 4">
    <name type="scientific">Planctomicrobium piriforme</name>
    <dbReference type="NCBI Taxonomy" id="1576369"/>
    <lineage>
        <taxon>Bacteria</taxon>
        <taxon>Pseudomonadati</taxon>
        <taxon>Planctomycetota</taxon>
        <taxon>Planctomycetia</taxon>
        <taxon>Planctomycetales</taxon>
        <taxon>Planctomycetaceae</taxon>
        <taxon>Planctomicrobium</taxon>
    </lineage>
</organism>
<dbReference type="PROSITE" id="PS51318">
    <property type="entry name" value="TAT"/>
    <property type="match status" value="1"/>
</dbReference>
<dbReference type="InterPro" id="IPR013022">
    <property type="entry name" value="Xyl_isomerase-like_TIM-brl"/>
</dbReference>
<dbReference type="PANTHER" id="PTHR43489:SF7">
    <property type="entry name" value="3-DEHYDRO-D-GULOSIDE 4-EPIMERASE-RELATED"/>
    <property type="match status" value="1"/>
</dbReference>
<dbReference type="InterPro" id="IPR006311">
    <property type="entry name" value="TAT_signal"/>
</dbReference>
<dbReference type="OrthoDB" id="9782669at2"/>
<gene>
    <name evidence="3" type="ORF">SAMN05421753_12512</name>
</gene>
<sequence length="294" mass="32034">MLPASRRDFLKCAAGLAVGSALTIPGWQSQSVAGTRENKGKIFKSNKGGFIGSDEAGTVQTLEEYKRLGFDGIEGESPGLNVAALNAAKGKVDFPVHGLVDSIHWKQRLSSPDPAIREAGLQGLLKAIHDSKAVGGTTVLLVPGKVTGPDETHDDVWKRSIIEIRKAIPVAESQGIKILIENVWNGFCETPEQMRDYVDEINSPWVGVYFDIGNVRKFGKPEEWIALLGPRIGKLDVKDWGVKNGFCRLGEGDVDWPAVRAALKQIQYTGWATREGKDKSLADTAELMNELLDL</sequence>
<dbReference type="RefSeq" id="WP_092056771.1">
    <property type="nucleotide sequence ID" value="NZ_FOQD01000025.1"/>
</dbReference>
<name>A0A1I3SPD4_9PLAN</name>
<dbReference type="PANTHER" id="PTHR43489">
    <property type="entry name" value="ISOMERASE"/>
    <property type="match status" value="1"/>
</dbReference>
<dbReference type="InterPro" id="IPR036237">
    <property type="entry name" value="Xyl_isomerase-like_sf"/>
</dbReference>
<dbReference type="SUPFAM" id="SSF51658">
    <property type="entry name" value="Xylose isomerase-like"/>
    <property type="match status" value="1"/>
</dbReference>
<evidence type="ECO:0000259" key="2">
    <source>
        <dbReference type="Pfam" id="PF01261"/>
    </source>
</evidence>
<evidence type="ECO:0000313" key="3">
    <source>
        <dbReference type="EMBL" id="SFJ60042.1"/>
    </source>
</evidence>
<dbReference type="AlphaFoldDB" id="A0A1I3SPD4"/>
<keyword evidence="1 3" id="KW-0413">Isomerase</keyword>
<dbReference type="STRING" id="1576369.SAMN05421753_12512"/>
<reference evidence="4" key="1">
    <citation type="submission" date="2016-10" db="EMBL/GenBank/DDBJ databases">
        <authorList>
            <person name="Varghese N."/>
            <person name="Submissions S."/>
        </authorList>
    </citation>
    <scope>NUCLEOTIDE SEQUENCE [LARGE SCALE GENOMIC DNA]</scope>
    <source>
        <strain evidence="4">DSM 26348</strain>
    </source>
</reference>
<evidence type="ECO:0000313" key="4">
    <source>
        <dbReference type="Proteomes" id="UP000199518"/>
    </source>
</evidence>
<dbReference type="NCBIfam" id="TIGR01409">
    <property type="entry name" value="TAT_signal_seq"/>
    <property type="match status" value="1"/>
</dbReference>
<dbReference type="GO" id="GO:0016853">
    <property type="term" value="F:isomerase activity"/>
    <property type="evidence" value="ECO:0007669"/>
    <property type="project" value="UniProtKB-KW"/>
</dbReference>
<evidence type="ECO:0000256" key="1">
    <source>
        <dbReference type="ARBA" id="ARBA00023235"/>
    </source>
</evidence>
<dbReference type="EMBL" id="FOQD01000025">
    <property type="protein sequence ID" value="SFJ60042.1"/>
    <property type="molecule type" value="Genomic_DNA"/>
</dbReference>
<protein>
    <submittedName>
        <fullName evidence="3">Hexulose-6-phosphate isomerase</fullName>
    </submittedName>
</protein>
<feature type="domain" description="Xylose isomerase-like TIM barrel" evidence="2">
    <location>
        <begin position="63"/>
        <end position="283"/>
    </location>
</feature>
<dbReference type="Proteomes" id="UP000199518">
    <property type="component" value="Unassembled WGS sequence"/>
</dbReference>
<dbReference type="InterPro" id="IPR019546">
    <property type="entry name" value="TAT_signal_bac_arc"/>
</dbReference>
<proteinExistence type="predicted"/>